<name>A0A1V4I635_9FIRM</name>
<evidence type="ECO:0008006" key="3">
    <source>
        <dbReference type="Google" id="ProtNLM"/>
    </source>
</evidence>
<dbReference type="OrthoDB" id="1756971at2"/>
<dbReference type="EMBL" id="MZGW01000008">
    <property type="protein sequence ID" value="OPJ55075.1"/>
    <property type="molecule type" value="Genomic_DNA"/>
</dbReference>
<keyword evidence="2" id="KW-1185">Reference proteome</keyword>
<dbReference type="Proteomes" id="UP000190140">
    <property type="component" value="Unassembled WGS sequence"/>
</dbReference>
<organism evidence="1 2">
    <name type="scientific">Alkalithermobacter paradoxus</name>
    <dbReference type="NCBI Taxonomy" id="29349"/>
    <lineage>
        <taxon>Bacteria</taxon>
        <taxon>Bacillati</taxon>
        <taxon>Bacillota</taxon>
        <taxon>Clostridia</taxon>
        <taxon>Peptostreptococcales</taxon>
        <taxon>Tepidibacteraceae</taxon>
        <taxon>Alkalithermobacter</taxon>
    </lineage>
</organism>
<accession>A0A1V4I635</accession>
<reference evidence="1 2" key="1">
    <citation type="submission" date="2017-03" db="EMBL/GenBank/DDBJ databases">
        <title>Genome sequence of Clostridium thermoalcaliphilum DSM 7309.</title>
        <authorList>
            <person name="Poehlein A."/>
            <person name="Daniel R."/>
        </authorList>
    </citation>
    <scope>NUCLEOTIDE SEQUENCE [LARGE SCALE GENOMIC DNA]</scope>
    <source>
        <strain evidence="1 2">DSM 7309</strain>
    </source>
</reference>
<protein>
    <recommendedName>
        <fullName evidence="3">DUF4340 domain-containing protein</fullName>
    </recommendedName>
</protein>
<sequence length="358" mass="41874">MYKKLIIACIIIFVLVFAITFSLTYIKTKEEAQDTKSTIASRMKDVPLINLLKDEVDIKVSGNRLEDMSLNEDIISELNYYIEKMKKLDDKVTVQSIIKGEGEKVKFTTDYKNMKIEKSGKEEYYEIPSQYSNELEQLFERGMFTSFDITQNNKIWNKVEIEDEYSKQKKELQKSKFKEFSDNTKLVAYTKEHKIVSSNNANDNFYITIGTRDNEIYLQLMGRSVLGVYYKAHRSYYQIQEDLYDYLSQMMRNTKPSQTKQDQSNYDWVEEIEIKDIVNNINSVVKGKDAKDLVDFLFNKHTVEGTLGQFEEKRYELTLKGKGRTQNIIAYENNIQLNGKVYQVKSVDIIISAYANTP</sequence>
<evidence type="ECO:0000313" key="1">
    <source>
        <dbReference type="EMBL" id="OPJ55075.1"/>
    </source>
</evidence>
<gene>
    <name evidence="1" type="ORF">CLOTH_17400</name>
</gene>
<dbReference type="STRING" id="29349.CLOTH_17400"/>
<evidence type="ECO:0000313" key="2">
    <source>
        <dbReference type="Proteomes" id="UP000190140"/>
    </source>
</evidence>
<comment type="caution">
    <text evidence="1">The sequence shown here is derived from an EMBL/GenBank/DDBJ whole genome shotgun (WGS) entry which is preliminary data.</text>
</comment>
<dbReference type="RefSeq" id="WP_079413146.1">
    <property type="nucleotide sequence ID" value="NZ_MZGW01000008.1"/>
</dbReference>
<proteinExistence type="predicted"/>
<dbReference type="AlphaFoldDB" id="A0A1V4I635"/>